<proteinExistence type="predicted"/>
<reference evidence="1 2" key="1">
    <citation type="submission" date="2018-08" db="EMBL/GenBank/DDBJ databases">
        <title>Meiothermus terrae DSM 26712 genome sequencing project.</title>
        <authorList>
            <person name="Da Costa M.S."/>
            <person name="Albuquerque L."/>
            <person name="Raposo P."/>
            <person name="Froufe H.J.C."/>
            <person name="Barroso C.S."/>
            <person name="Egas C."/>
        </authorList>
    </citation>
    <scope>NUCLEOTIDE SEQUENCE [LARGE SCALE GENOMIC DNA]</scope>
    <source>
        <strain evidence="1 2">DSM 26712</strain>
    </source>
</reference>
<dbReference type="OrthoDB" id="9790372at2"/>
<sequence length="186" mass="20769">MDYGEIQSINLARLLREGGTAEAKGEISGQIELGNDTIPLQDKALWRVSVTSVGDDELWLSGEIAGNAVMECRRCLDPTPTPVRAHFQHMLRYQPGLERLEAVEEDEEEVFLFGKPDLELAPFLSEAFALELPYTTLCREDCPGLCEFCGANLKRAPQDCCPQRSRQGKESKLAEQLKKLDLEGIE</sequence>
<dbReference type="Pfam" id="PF02620">
    <property type="entry name" value="YceD"/>
    <property type="match status" value="1"/>
</dbReference>
<protein>
    <recommendedName>
        <fullName evidence="3">DUF177 domain-containing protein</fullName>
    </recommendedName>
</protein>
<accession>A0A399EST9</accession>
<dbReference type="PANTHER" id="PTHR34374:SF1">
    <property type="entry name" value="LARGE RIBOSOMAL RNA SUBUNIT ACCUMULATION PROTEIN YCED HOMOLOG 1, CHLOROPLASTIC"/>
    <property type="match status" value="1"/>
</dbReference>
<dbReference type="InterPro" id="IPR003772">
    <property type="entry name" value="YceD"/>
</dbReference>
<name>A0A399EST9_9DEIN</name>
<dbReference type="AlphaFoldDB" id="A0A399EST9"/>
<organism evidence="1 2">
    <name type="scientific">Calidithermus terrae</name>
    <dbReference type="NCBI Taxonomy" id="1408545"/>
    <lineage>
        <taxon>Bacteria</taxon>
        <taxon>Thermotogati</taxon>
        <taxon>Deinococcota</taxon>
        <taxon>Deinococci</taxon>
        <taxon>Thermales</taxon>
        <taxon>Thermaceae</taxon>
        <taxon>Calidithermus</taxon>
    </lineage>
</organism>
<dbReference type="Proteomes" id="UP000265715">
    <property type="component" value="Unassembled WGS sequence"/>
</dbReference>
<evidence type="ECO:0008006" key="3">
    <source>
        <dbReference type="Google" id="ProtNLM"/>
    </source>
</evidence>
<dbReference type="RefSeq" id="WP_119314543.1">
    <property type="nucleotide sequence ID" value="NZ_QXDL01000044.1"/>
</dbReference>
<dbReference type="EMBL" id="QXDL01000044">
    <property type="protein sequence ID" value="RIH86613.1"/>
    <property type="molecule type" value="Genomic_DNA"/>
</dbReference>
<dbReference type="PANTHER" id="PTHR34374">
    <property type="entry name" value="LARGE RIBOSOMAL RNA SUBUNIT ACCUMULATION PROTEIN YCED HOMOLOG 1, CHLOROPLASTIC"/>
    <property type="match status" value="1"/>
</dbReference>
<evidence type="ECO:0000313" key="1">
    <source>
        <dbReference type="EMBL" id="RIH86613.1"/>
    </source>
</evidence>
<gene>
    <name evidence="1" type="ORF">Mterra_01395</name>
</gene>
<evidence type="ECO:0000313" key="2">
    <source>
        <dbReference type="Proteomes" id="UP000265715"/>
    </source>
</evidence>
<keyword evidence="2" id="KW-1185">Reference proteome</keyword>
<comment type="caution">
    <text evidence="1">The sequence shown here is derived from an EMBL/GenBank/DDBJ whole genome shotgun (WGS) entry which is preliminary data.</text>
</comment>